<keyword evidence="6 12" id="KW-0812">Transmembrane</keyword>
<dbReference type="GO" id="GO:0009306">
    <property type="term" value="P:protein secretion"/>
    <property type="evidence" value="ECO:0007669"/>
    <property type="project" value="InterPro"/>
</dbReference>
<evidence type="ECO:0000256" key="12">
    <source>
        <dbReference type="RuleBase" id="RU364091"/>
    </source>
</evidence>
<keyword evidence="14" id="KW-0969">Cilium</keyword>
<dbReference type="Gene3D" id="3.40.1690.10">
    <property type="entry name" value="secretion proteins EscU"/>
    <property type="match status" value="1"/>
</dbReference>
<gene>
    <name evidence="12 14" type="primary">flhB</name>
    <name evidence="14" type="ORF">I6N95_13515</name>
</gene>
<proteinExistence type="inferred from homology"/>
<dbReference type="PANTHER" id="PTHR30531">
    <property type="entry name" value="FLAGELLAR BIOSYNTHETIC PROTEIN FLHB"/>
    <property type="match status" value="1"/>
</dbReference>
<evidence type="ECO:0000256" key="4">
    <source>
        <dbReference type="ARBA" id="ARBA00022448"/>
    </source>
</evidence>
<keyword evidence="14" id="KW-0966">Cell projection</keyword>
<comment type="similarity">
    <text evidence="2 12">Belongs to the type III secretion exporter family.</text>
</comment>
<keyword evidence="9 12" id="KW-1133">Transmembrane helix</keyword>
<evidence type="ECO:0000256" key="5">
    <source>
        <dbReference type="ARBA" id="ARBA00022475"/>
    </source>
</evidence>
<evidence type="ECO:0000256" key="1">
    <source>
        <dbReference type="ARBA" id="ARBA00004651"/>
    </source>
</evidence>
<keyword evidence="10 12" id="KW-0472">Membrane</keyword>
<evidence type="ECO:0000256" key="3">
    <source>
        <dbReference type="ARBA" id="ARBA00021622"/>
    </source>
</evidence>
<comment type="caution">
    <text evidence="14">The sequence shown here is derived from an EMBL/GenBank/DDBJ whole genome shotgun (WGS) entry which is preliminary data.</text>
</comment>
<dbReference type="Pfam" id="PF01312">
    <property type="entry name" value="Bac_export_2"/>
    <property type="match status" value="1"/>
</dbReference>
<keyword evidence="8 12" id="KW-0653">Protein transport</keyword>
<dbReference type="PANTHER" id="PTHR30531:SF12">
    <property type="entry name" value="FLAGELLAR BIOSYNTHETIC PROTEIN FLHB"/>
    <property type="match status" value="1"/>
</dbReference>
<dbReference type="Gene3D" id="6.10.250.2080">
    <property type="match status" value="1"/>
</dbReference>
<protein>
    <recommendedName>
        <fullName evidence="3 12">Flagellar biosynthetic protein FlhB</fullName>
    </recommendedName>
</protein>
<keyword evidence="7 12" id="KW-1005">Bacterial flagellum biogenesis</keyword>
<dbReference type="GO" id="GO:0044780">
    <property type="term" value="P:bacterial-type flagellum assembly"/>
    <property type="evidence" value="ECO:0007669"/>
    <property type="project" value="InterPro"/>
</dbReference>
<sequence length="355" mass="40125">MADKDGKTEKPTPKRLRDARQKGELTKSPELTSAVTFVVFAVMIVPLWEFVTKQSFKLLESHFSKGYDLLKLENNLGAIGLQSMLALLLMIAPFLVIGFLSAWLVSLGQVGFLLTGKPLKPDFKRLNPISGFKNIFSSKAMFGLVKNICKLVIIFYLTLNEITEVLTEFLNIGNYGVERLLPFILAFIRTLSLKIAFVLSVLGIIDYIYQRFMFRKNLRMSKQDIKDEYKEQEGDPHVKSQRRGMYQQMVSGMMANVKDATVVLTNPTHLAVAIRYEKSRDSAPVVIAKGADFLAQKIREEAKGHRIPLIENKPVARALYKATNVGDPIPIEMYETMAEILALVYQMNEASKHKI</sequence>
<keyword evidence="14" id="KW-0282">Flagellum</keyword>
<evidence type="ECO:0000313" key="15">
    <source>
        <dbReference type="Proteomes" id="UP000674938"/>
    </source>
</evidence>
<evidence type="ECO:0000256" key="7">
    <source>
        <dbReference type="ARBA" id="ARBA00022795"/>
    </source>
</evidence>
<dbReference type="InterPro" id="IPR006135">
    <property type="entry name" value="T3SS_substrate_exporter"/>
</dbReference>
<evidence type="ECO:0000256" key="6">
    <source>
        <dbReference type="ARBA" id="ARBA00022692"/>
    </source>
</evidence>
<dbReference type="RefSeq" id="WP_209528825.1">
    <property type="nucleotide sequence ID" value="NZ_JAEEGA010000008.1"/>
</dbReference>
<feature type="region of interest" description="Disordered" evidence="13">
    <location>
        <begin position="1"/>
        <end position="23"/>
    </location>
</feature>
<dbReference type="EMBL" id="JAEEGA010000008">
    <property type="protein sequence ID" value="MBP1042034.1"/>
    <property type="molecule type" value="Genomic_DNA"/>
</dbReference>
<keyword evidence="4 12" id="KW-0813">Transport</keyword>
<keyword evidence="5 12" id="KW-1003">Cell membrane</keyword>
<accession>A0A940P5M3</accession>
<dbReference type="InterPro" id="IPR006136">
    <property type="entry name" value="FlhB"/>
</dbReference>
<keyword evidence="15" id="KW-1185">Reference proteome</keyword>
<feature type="transmembrane region" description="Helical" evidence="12">
    <location>
        <begin position="179"/>
        <end position="209"/>
    </location>
</feature>
<comment type="function">
    <text evidence="12">Required for formation of the rod structure in the basal body of the flagellar apparatus. Together with FliI and FliH, may constitute the export apparatus of flagellin.</text>
</comment>
<evidence type="ECO:0000256" key="10">
    <source>
        <dbReference type="ARBA" id="ARBA00023136"/>
    </source>
</evidence>
<dbReference type="InterPro" id="IPR029025">
    <property type="entry name" value="T3SS_substrate_exporter_C"/>
</dbReference>
<dbReference type="GO" id="GO:0005886">
    <property type="term" value="C:plasma membrane"/>
    <property type="evidence" value="ECO:0007669"/>
    <property type="project" value="UniProtKB-SubCell"/>
</dbReference>
<keyword evidence="11 12" id="KW-1006">Bacterial flagellum protein export</keyword>
<evidence type="ECO:0000256" key="11">
    <source>
        <dbReference type="ARBA" id="ARBA00023225"/>
    </source>
</evidence>
<evidence type="ECO:0000256" key="13">
    <source>
        <dbReference type="SAM" id="MobiDB-lite"/>
    </source>
</evidence>
<dbReference type="PRINTS" id="PR00950">
    <property type="entry name" value="TYPE3IMSPROT"/>
</dbReference>
<evidence type="ECO:0000256" key="2">
    <source>
        <dbReference type="ARBA" id="ARBA00010690"/>
    </source>
</evidence>
<evidence type="ECO:0000256" key="9">
    <source>
        <dbReference type="ARBA" id="ARBA00022989"/>
    </source>
</evidence>
<feature type="transmembrane region" description="Helical" evidence="12">
    <location>
        <begin position="31"/>
        <end position="51"/>
    </location>
</feature>
<dbReference type="SUPFAM" id="SSF160544">
    <property type="entry name" value="EscU C-terminal domain-like"/>
    <property type="match status" value="1"/>
</dbReference>
<name>A0A940P5M3_9ENTE</name>
<dbReference type="AlphaFoldDB" id="A0A940P5M3"/>
<comment type="subcellular location">
    <subcellularLocation>
        <location evidence="1">Cell membrane</location>
        <topology evidence="1">Multi-pass membrane protein</topology>
    </subcellularLocation>
</comment>
<comment type="caution">
    <text evidence="12">Lacks conserved residue(s) required for the propagation of feature annotation.</text>
</comment>
<evidence type="ECO:0000313" key="14">
    <source>
        <dbReference type="EMBL" id="MBP1042034.1"/>
    </source>
</evidence>
<dbReference type="Proteomes" id="UP000674938">
    <property type="component" value="Unassembled WGS sequence"/>
</dbReference>
<evidence type="ECO:0000256" key="8">
    <source>
        <dbReference type="ARBA" id="ARBA00022927"/>
    </source>
</evidence>
<reference evidence="14" key="1">
    <citation type="submission" date="2020-12" db="EMBL/GenBank/DDBJ databases">
        <title>Vagococcus allomyrinae sp. nov. and Enterococcus lavae sp. nov., isolated from the larvae of Allomyrina dichotoma.</title>
        <authorList>
            <person name="Lee S.D."/>
        </authorList>
    </citation>
    <scope>NUCLEOTIDE SEQUENCE</scope>
    <source>
        <strain evidence="14">BWB3-3</strain>
    </source>
</reference>
<dbReference type="NCBIfam" id="TIGR00328">
    <property type="entry name" value="flhB"/>
    <property type="match status" value="1"/>
</dbReference>
<organism evidence="14 15">
    <name type="scientific">Vagococcus allomyrinae</name>
    <dbReference type="NCBI Taxonomy" id="2794353"/>
    <lineage>
        <taxon>Bacteria</taxon>
        <taxon>Bacillati</taxon>
        <taxon>Bacillota</taxon>
        <taxon>Bacilli</taxon>
        <taxon>Lactobacillales</taxon>
        <taxon>Enterococcaceae</taxon>
        <taxon>Vagococcus</taxon>
    </lineage>
</organism>